<feature type="transmembrane region" description="Helical" evidence="1">
    <location>
        <begin position="7"/>
        <end position="27"/>
    </location>
</feature>
<keyword evidence="3" id="KW-1185">Reference proteome</keyword>
<keyword evidence="1" id="KW-1133">Transmembrane helix</keyword>
<proteinExistence type="predicted"/>
<feature type="transmembrane region" description="Helical" evidence="1">
    <location>
        <begin position="47"/>
        <end position="70"/>
    </location>
</feature>
<evidence type="ECO:0000313" key="3">
    <source>
        <dbReference type="Proteomes" id="UP000561681"/>
    </source>
</evidence>
<protein>
    <submittedName>
        <fullName evidence="2">Uncharacterized protein</fullName>
    </submittedName>
</protein>
<organism evidence="2 3">
    <name type="scientific">Flavobacterium nitrogenifigens</name>
    <dbReference type="NCBI Taxonomy" id="1617283"/>
    <lineage>
        <taxon>Bacteria</taxon>
        <taxon>Pseudomonadati</taxon>
        <taxon>Bacteroidota</taxon>
        <taxon>Flavobacteriia</taxon>
        <taxon>Flavobacteriales</taxon>
        <taxon>Flavobacteriaceae</taxon>
        <taxon>Flavobacterium</taxon>
    </lineage>
</organism>
<dbReference type="Proteomes" id="UP000561681">
    <property type="component" value="Unassembled WGS sequence"/>
</dbReference>
<comment type="caution">
    <text evidence="2">The sequence shown here is derived from an EMBL/GenBank/DDBJ whole genome shotgun (WGS) entry which is preliminary data.</text>
</comment>
<evidence type="ECO:0000256" key="1">
    <source>
        <dbReference type="SAM" id="Phobius"/>
    </source>
</evidence>
<gene>
    <name evidence="2" type="ORF">HNP37_000806</name>
</gene>
<keyword evidence="1" id="KW-0812">Transmembrane</keyword>
<dbReference type="EMBL" id="JACHLD010000001">
    <property type="protein sequence ID" value="MBB4800767.1"/>
    <property type="molecule type" value="Genomic_DNA"/>
</dbReference>
<reference evidence="2 3" key="1">
    <citation type="submission" date="2020-08" db="EMBL/GenBank/DDBJ databases">
        <title>Functional genomics of gut bacteria from endangered species of beetles.</title>
        <authorList>
            <person name="Carlos-Shanley C."/>
        </authorList>
    </citation>
    <scope>NUCLEOTIDE SEQUENCE [LARGE SCALE GENOMIC DNA]</scope>
    <source>
        <strain evidence="2 3">S00142</strain>
    </source>
</reference>
<sequence length="101" mass="11929">MYIKKPLYHLLIRIGIFALLFIGIFAYSSYTYDPNPYNRHLNPKIGFFGLAFFLIQAYSLFLLLEMIYFFMKKHKNLAFINLAFLIIIEIAPVLVLLQLFV</sequence>
<evidence type="ECO:0000313" key="2">
    <source>
        <dbReference type="EMBL" id="MBB4800767.1"/>
    </source>
</evidence>
<name>A0A7W7IUF1_9FLAO</name>
<dbReference type="AlphaFoldDB" id="A0A7W7IUF1"/>
<accession>A0A7W7IUF1</accession>
<keyword evidence="1" id="KW-0472">Membrane</keyword>
<feature type="transmembrane region" description="Helical" evidence="1">
    <location>
        <begin position="77"/>
        <end position="100"/>
    </location>
</feature>